<reference evidence="2" key="1">
    <citation type="submission" date="2016-11" db="UniProtKB">
        <authorList>
            <consortium name="WormBaseParasite"/>
        </authorList>
    </citation>
    <scope>IDENTIFICATION</scope>
</reference>
<sequence>MHGLEEVLVGTDHIAFGGELDHRHGTADGIDQAVALMLLDHPPGDVGGDLDHAGDLLVGAEHRHVAGLQPHIVPGLVAPQKGTAVGLAPRQVAPQGA</sequence>
<name>A0A1I8APN5_9BILA</name>
<keyword evidence="1" id="KW-1185">Reference proteome</keyword>
<proteinExistence type="predicted"/>
<evidence type="ECO:0000313" key="2">
    <source>
        <dbReference type="WBParaSite" id="L893_g7782.t1"/>
    </source>
</evidence>
<organism evidence="1 2">
    <name type="scientific">Steinernema glaseri</name>
    <dbReference type="NCBI Taxonomy" id="37863"/>
    <lineage>
        <taxon>Eukaryota</taxon>
        <taxon>Metazoa</taxon>
        <taxon>Ecdysozoa</taxon>
        <taxon>Nematoda</taxon>
        <taxon>Chromadorea</taxon>
        <taxon>Rhabditida</taxon>
        <taxon>Tylenchina</taxon>
        <taxon>Panagrolaimomorpha</taxon>
        <taxon>Strongyloidoidea</taxon>
        <taxon>Steinernematidae</taxon>
        <taxon>Steinernema</taxon>
    </lineage>
</organism>
<protein>
    <submittedName>
        <fullName evidence="2">Transcriptional regulator</fullName>
    </submittedName>
</protein>
<dbReference type="WBParaSite" id="L893_g7782.t1">
    <property type="protein sequence ID" value="L893_g7782.t1"/>
    <property type="gene ID" value="L893_g7782"/>
</dbReference>
<dbReference type="Proteomes" id="UP000095287">
    <property type="component" value="Unplaced"/>
</dbReference>
<evidence type="ECO:0000313" key="1">
    <source>
        <dbReference type="Proteomes" id="UP000095287"/>
    </source>
</evidence>
<accession>A0A1I8APN5</accession>
<dbReference type="AlphaFoldDB" id="A0A1I8APN5"/>